<dbReference type="InterPro" id="IPR002110">
    <property type="entry name" value="Ankyrin_rpt"/>
</dbReference>
<dbReference type="Pfam" id="PF13637">
    <property type="entry name" value="Ank_4"/>
    <property type="match status" value="1"/>
</dbReference>
<accession>A0A410JQV9</accession>
<dbReference type="SUPFAM" id="SSF48403">
    <property type="entry name" value="Ankyrin repeat"/>
    <property type="match status" value="1"/>
</dbReference>
<dbReference type="OrthoDB" id="1239122at2"/>
<dbReference type="EMBL" id="CP035107">
    <property type="protein sequence ID" value="QAR30529.1"/>
    <property type="molecule type" value="Genomic_DNA"/>
</dbReference>
<gene>
    <name evidence="1" type="ORF">EQP59_03745</name>
</gene>
<organism evidence="1 2">
    <name type="scientific">Ornithobacterium rhinotracheale</name>
    <dbReference type="NCBI Taxonomy" id="28251"/>
    <lineage>
        <taxon>Bacteria</taxon>
        <taxon>Pseudomonadati</taxon>
        <taxon>Bacteroidota</taxon>
        <taxon>Flavobacteriia</taxon>
        <taxon>Flavobacteriales</taxon>
        <taxon>Weeksellaceae</taxon>
        <taxon>Ornithobacterium</taxon>
    </lineage>
</organism>
<proteinExistence type="predicted"/>
<dbReference type="InterPro" id="IPR036770">
    <property type="entry name" value="Ankyrin_rpt-contain_sf"/>
</dbReference>
<protein>
    <submittedName>
        <fullName evidence="1">Uncharacterized protein</fullName>
    </submittedName>
</protein>
<name>A0A410JQV9_ORNRH</name>
<dbReference type="AlphaFoldDB" id="A0A410JQV9"/>
<dbReference type="Proteomes" id="UP000287701">
    <property type="component" value="Chromosome"/>
</dbReference>
<dbReference type="RefSeq" id="WP_128501017.1">
    <property type="nucleotide sequence ID" value="NZ_CP035107.1"/>
</dbReference>
<dbReference type="Gene3D" id="1.25.40.20">
    <property type="entry name" value="Ankyrin repeat-containing domain"/>
    <property type="match status" value="1"/>
</dbReference>
<evidence type="ECO:0000313" key="1">
    <source>
        <dbReference type="EMBL" id="QAR30529.1"/>
    </source>
</evidence>
<sequence length="413" mass="47701">MVKIKKYYETIINDNLKEFIELEKTYGLDIFLEEDISIIAECASYNAIKICDYLYKKGMSLDMVSNPFQYNALYNSILHGNLSLAKWLLLNKANPNGNILANGTPIDVALYNLGKILLEIAFDPKHPKKKINLDNKELQEKLKNTAEYQEYKEIIELLLNNGADPNIIIPSLCKTALDTCYSYSYKEIETLLLKYNAVSARKNIDFTNSNNASILQYLQNNVGQILNTEFNSNRIQDITLRLALIEKNSKLKLLFTDGLYKSDSMCELMMCLDSYIAVNQQLIDSDNPYNFFMNVLLDISHNITTNKITPYEGMIFDQICLPNIKFPKNIDGLMLIDYQLSKDDNIFEYTNNVTLWLLLPFRYPKTGKFNAQTLEKFIKKYKTAKWDKVAYLLEKGEMGGYLPIFENTIRENN</sequence>
<evidence type="ECO:0000313" key="2">
    <source>
        <dbReference type="Proteomes" id="UP000287701"/>
    </source>
</evidence>
<reference evidence="1 2" key="1">
    <citation type="submission" date="2019-01" db="EMBL/GenBank/DDBJ databases">
        <title>Whole Genome of Ornithobacterium rhinotracheale FARPER-174b.</title>
        <authorList>
            <person name="Tataje-Lavanda L.A."/>
            <person name="Montalvan A."/>
            <person name="Montesinos R."/>
            <person name="Zimic M."/>
            <person name="Fernandez-Sanchez M."/>
            <person name="Fernandez-Diaz M."/>
        </authorList>
    </citation>
    <scope>NUCLEOTIDE SEQUENCE [LARGE SCALE GENOMIC DNA]</scope>
    <source>
        <strain evidence="1 2">FARPER-174b</strain>
    </source>
</reference>